<comment type="caution">
    <text evidence="1">The sequence shown here is derived from an EMBL/GenBank/DDBJ whole genome shotgun (WGS) entry which is preliminary data.</text>
</comment>
<dbReference type="RefSeq" id="WP_026228841.1">
    <property type="nucleotide sequence ID" value="NZ_JACHDD010000003.1"/>
</dbReference>
<dbReference type="AlphaFoldDB" id="A0A7W8V5D3"/>
<protein>
    <submittedName>
        <fullName evidence="1">Uncharacterized protein</fullName>
    </submittedName>
</protein>
<evidence type="ECO:0000313" key="1">
    <source>
        <dbReference type="EMBL" id="MBB5423672.1"/>
    </source>
</evidence>
<sequence length="277" mass="28859">MNDQDAGTDIATFIPRLNRGLQATAIVISIAAALTACGGGGSDSAGESAVAHKAAPPAGAASPHVVPLNARFGGKTYAQWEASFWQWALALPLGPLPHPFNDCTNRPISAGQTGNVWYWSAPDLPDQICNQSANVIPAGTAIFLTTLDVEASSLDPEPFYAATAAGQRAIANQFANYIQNVFVSVDDVPIANVSAYRTMTDQFPFTAPTPWVFDPTGTGGNGTAVGDGYFLLLEPLSAGSHKIHYGGNIHIPAGVFGPDPVDIPKDVTLLITVGSSR</sequence>
<accession>A0A7W8V5D3</accession>
<name>A0A7W8V5D3_PARAM</name>
<organism evidence="1 2">
    <name type="scientific">Paraburkholderia atlantica</name>
    <dbReference type="NCBI Taxonomy" id="2654982"/>
    <lineage>
        <taxon>Bacteria</taxon>
        <taxon>Pseudomonadati</taxon>
        <taxon>Pseudomonadota</taxon>
        <taxon>Betaproteobacteria</taxon>
        <taxon>Burkholderiales</taxon>
        <taxon>Burkholderiaceae</taxon>
        <taxon>Paraburkholderia</taxon>
    </lineage>
</organism>
<keyword evidence="2" id="KW-1185">Reference proteome</keyword>
<reference evidence="1 2" key="1">
    <citation type="submission" date="2020-08" db="EMBL/GenBank/DDBJ databases">
        <title>Genomic Encyclopedia of Type Strains, Phase IV (KMG-V): Genome sequencing to study the core and pangenomes of soil and plant-associated prokaryotes.</title>
        <authorList>
            <person name="Whitman W."/>
        </authorList>
    </citation>
    <scope>NUCLEOTIDE SEQUENCE [LARGE SCALE GENOMIC DNA]</scope>
    <source>
        <strain evidence="1 2">JPY158</strain>
    </source>
</reference>
<gene>
    <name evidence="1" type="ORF">HDG40_001816</name>
</gene>
<evidence type="ECO:0000313" key="2">
    <source>
        <dbReference type="Proteomes" id="UP000592780"/>
    </source>
</evidence>
<dbReference type="OrthoDB" id="5511088at2"/>
<dbReference type="EMBL" id="JACHDD010000003">
    <property type="protein sequence ID" value="MBB5423672.1"/>
    <property type="molecule type" value="Genomic_DNA"/>
</dbReference>
<dbReference type="Proteomes" id="UP000592780">
    <property type="component" value="Unassembled WGS sequence"/>
</dbReference>
<proteinExistence type="predicted"/>